<protein>
    <submittedName>
        <fullName evidence="2">Uncharacterized protein</fullName>
    </submittedName>
</protein>
<feature type="region of interest" description="Disordered" evidence="1">
    <location>
        <begin position="32"/>
        <end position="54"/>
    </location>
</feature>
<comment type="caution">
    <text evidence="2">The sequence shown here is derived from an EMBL/GenBank/DDBJ whole genome shotgun (WGS) entry which is preliminary data.</text>
</comment>
<proteinExistence type="predicted"/>
<sequence length="54" mass="6373">MLFFAFPSHQHPGLWRSVRPHAVLNTSLKTHWGRIGNHSRPGRNRRRKEAMKSQ</sequence>
<dbReference type="AlphaFoldDB" id="A0A9D4NM05"/>
<feature type="compositionally biased region" description="Basic residues" evidence="1">
    <location>
        <begin position="40"/>
        <end position="54"/>
    </location>
</feature>
<evidence type="ECO:0000313" key="2">
    <source>
        <dbReference type="EMBL" id="KAH3896815.1"/>
    </source>
</evidence>
<dbReference type="EMBL" id="JAIWYP010000001">
    <property type="protein sequence ID" value="KAH3896815.1"/>
    <property type="molecule type" value="Genomic_DNA"/>
</dbReference>
<reference evidence="2" key="1">
    <citation type="journal article" date="2019" name="bioRxiv">
        <title>The Genome of the Zebra Mussel, Dreissena polymorpha: A Resource for Invasive Species Research.</title>
        <authorList>
            <person name="McCartney M.A."/>
            <person name="Auch B."/>
            <person name="Kono T."/>
            <person name="Mallez S."/>
            <person name="Zhang Y."/>
            <person name="Obille A."/>
            <person name="Becker A."/>
            <person name="Abrahante J.E."/>
            <person name="Garbe J."/>
            <person name="Badalamenti J.P."/>
            <person name="Herman A."/>
            <person name="Mangelson H."/>
            <person name="Liachko I."/>
            <person name="Sullivan S."/>
            <person name="Sone E.D."/>
            <person name="Koren S."/>
            <person name="Silverstein K.A.T."/>
            <person name="Beckman K.B."/>
            <person name="Gohl D.M."/>
        </authorList>
    </citation>
    <scope>NUCLEOTIDE SEQUENCE</scope>
    <source>
        <strain evidence="2">Duluth1</strain>
        <tissue evidence="2">Whole animal</tissue>
    </source>
</reference>
<keyword evidence="3" id="KW-1185">Reference proteome</keyword>
<accession>A0A9D4NM05</accession>
<evidence type="ECO:0000313" key="3">
    <source>
        <dbReference type="Proteomes" id="UP000828390"/>
    </source>
</evidence>
<name>A0A9D4NM05_DREPO</name>
<dbReference type="Proteomes" id="UP000828390">
    <property type="component" value="Unassembled WGS sequence"/>
</dbReference>
<organism evidence="2 3">
    <name type="scientific">Dreissena polymorpha</name>
    <name type="common">Zebra mussel</name>
    <name type="synonym">Mytilus polymorpha</name>
    <dbReference type="NCBI Taxonomy" id="45954"/>
    <lineage>
        <taxon>Eukaryota</taxon>
        <taxon>Metazoa</taxon>
        <taxon>Spiralia</taxon>
        <taxon>Lophotrochozoa</taxon>
        <taxon>Mollusca</taxon>
        <taxon>Bivalvia</taxon>
        <taxon>Autobranchia</taxon>
        <taxon>Heteroconchia</taxon>
        <taxon>Euheterodonta</taxon>
        <taxon>Imparidentia</taxon>
        <taxon>Neoheterodontei</taxon>
        <taxon>Myida</taxon>
        <taxon>Dreissenoidea</taxon>
        <taxon>Dreissenidae</taxon>
        <taxon>Dreissena</taxon>
    </lineage>
</organism>
<reference evidence="2" key="2">
    <citation type="submission" date="2020-11" db="EMBL/GenBank/DDBJ databases">
        <authorList>
            <person name="McCartney M.A."/>
            <person name="Auch B."/>
            <person name="Kono T."/>
            <person name="Mallez S."/>
            <person name="Becker A."/>
            <person name="Gohl D.M."/>
            <person name="Silverstein K.A.T."/>
            <person name="Koren S."/>
            <person name="Bechman K.B."/>
            <person name="Herman A."/>
            <person name="Abrahante J.E."/>
            <person name="Garbe J."/>
        </authorList>
    </citation>
    <scope>NUCLEOTIDE SEQUENCE</scope>
    <source>
        <strain evidence="2">Duluth1</strain>
        <tissue evidence="2">Whole animal</tissue>
    </source>
</reference>
<evidence type="ECO:0000256" key="1">
    <source>
        <dbReference type="SAM" id="MobiDB-lite"/>
    </source>
</evidence>
<gene>
    <name evidence="2" type="ORF">DPMN_020996</name>
</gene>